<gene>
    <name evidence="1" type="ORF">FN846DRAFT_978150</name>
</gene>
<comment type="caution">
    <text evidence="1">The sequence shown here is derived from an EMBL/GenBank/DDBJ whole genome shotgun (WGS) entry which is preliminary data.</text>
</comment>
<dbReference type="Proteomes" id="UP000326924">
    <property type="component" value="Unassembled WGS sequence"/>
</dbReference>
<protein>
    <submittedName>
        <fullName evidence="1">Uncharacterized protein</fullName>
    </submittedName>
</protein>
<dbReference type="AlphaFoldDB" id="A0A5J5EFV9"/>
<dbReference type="PANTHER" id="PTHR42093">
    <property type="match status" value="1"/>
</dbReference>
<dbReference type="InterPro" id="IPR056539">
    <property type="entry name" value="NuiA-like"/>
</dbReference>
<dbReference type="Pfam" id="PF23151">
    <property type="entry name" value="NuiA_2"/>
    <property type="match status" value="1"/>
</dbReference>
<keyword evidence="2" id="KW-1185">Reference proteome</keyword>
<dbReference type="PANTHER" id="PTHR42093:SF1">
    <property type="match status" value="1"/>
</dbReference>
<organism evidence="1 2">
    <name type="scientific">Sphaerosporella brunnea</name>
    <dbReference type="NCBI Taxonomy" id="1250544"/>
    <lineage>
        <taxon>Eukaryota</taxon>
        <taxon>Fungi</taxon>
        <taxon>Dikarya</taxon>
        <taxon>Ascomycota</taxon>
        <taxon>Pezizomycotina</taxon>
        <taxon>Pezizomycetes</taxon>
        <taxon>Pezizales</taxon>
        <taxon>Pyronemataceae</taxon>
        <taxon>Sphaerosporella</taxon>
    </lineage>
</organism>
<reference evidence="1 2" key="1">
    <citation type="submission" date="2019-09" db="EMBL/GenBank/DDBJ databases">
        <title>Draft genome of the ectomycorrhizal ascomycete Sphaerosporella brunnea.</title>
        <authorList>
            <consortium name="DOE Joint Genome Institute"/>
            <person name="Benucci G.M."/>
            <person name="Marozzi G."/>
            <person name="Antonielli L."/>
            <person name="Sanchez S."/>
            <person name="Marco P."/>
            <person name="Wang X."/>
            <person name="Falini L.B."/>
            <person name="Barry K."/>
            <person name="Haridas S."/>
            <person name="Lipzen A."/>
            <person name="Labutti K."/>
            <person name="Grigoriev I.V."/>
            <person name="Murat C."/>
            <person name="Martin F."/>
            <person name="Albertini E."/>
            <person name="Donnini D."/>
            <person name="Bonito G."/>
        </authorList>
    </citation>
    <scope>NUCLEOTIDE SEQUENCE [LARGE SCALE GENOMIC DNA]</scope>
    <source>
        <strain evidence="1 2">Sb_GMNB300</strain>
    </source>
</reference>
<proteinExistence type="predicted"/>
<name>A0A5J5EFV9_9PEZI</name>
<dbReference type="EMBL" id="VXIS01000419">
    <property type="protein sequence ID" value="KAA8893628.1"/>
    <property type="molecule type" value="Genomic_DNA"/>
</dbReference>
<accession>A0A5J5EFV9</accession>
<sequence length="222" mass="24876">MRWFAAGRQLRHCQQSALKTTIARASPLLPLHRRTAYTAALLQRFTSPTTTTTTVTFASHTPSFRRAMSSDAADYEAFLKKAQKDYSEGYEPPADTERTATITAEVDPHPAIRALGERFYVSEVDEAFEFISFSWEKELLPTIDEFSDLTGSDSGSIEVLEPKDWDHRNEYQDVRDAVATACAGGEVKVYRVQRGARVTYYVLGVDVKARKIVGVRVKAVES</sequence>
<dbReference type="InParanoid" id="A0A5J5EFV9"/>
<evidence type="ECO:0000313" key="1">
    <source>
        <dbReference type="EMBL" id="KAA8893628.1"/>
    </source>
</evidence>
<dbReference type="OrthoDB" id="5366485at2759"/>
<evidence type="ECO:0000313" key="2">
    <source>
        <dbReference type="Proteomes" id="UP000326924"/>
    </source>
</evidence>